<dbReference type="InterPro" id="IPR014917">
    <property type="entry name" value="DUF1800"/>
</dbReference>
<reference evidence="2" key="1">
    <citation type="submission" date="2024-08" db="EMBL/GenBank/DDBJ databases">
        <title>Phylogenomic analyses of a clade within the roseobacter group suggest taxonomic reassignments of species of the genera Aestuariivita, Citreicella, Loktanella, Nautella, Pelagibaca, Ruegeria, Thalassobius, Thiobacimonas and Tropicibacter, and the proposal o.</title>
        <authorList>
            <person name="Jeon C.O."/>
        </authorList>
    </citation>
    <scope>NUCLEOTIDE SEQUENCE</scope>
    <source>
        <strain evidence="2">SS1-5</strain>
    </source>
</reference>
<accession>A0AAN0MAW7</accession>
<evidence type="ECO:0000313" key="3">
    <source>
        <dbReference type="Proteomes" id="UP001470809"/>
    </source>
</evidence>
<dbReference type="Pfam" id="PF08811">
    <property type="entry name" value="DUF1800"/>
    <property type="match status" value="1"/>
</dbReference>
<feature type="chain" id="PRO_5042862512" evidence="1">
    <location>
        <begin position="25"/>
        <end position="694"/>
    </location>
</feature>
<evidence type="ECO:0000313" key="2">
    <source>
        <dbReference type="EMBL" id="WZU67885.1"/>
    </source>
</evidence>
<feature type="signal peptide" evidence="1">
    <location>
        <begin position="1"/>
        <end position="24"/>
    </location>
</feature>
<dbReference type="KEGG" id="yrh:AABB31_02705"/>
<proteinExistence type="predicted"/>
<gene>
    <name evidence="2" type="ORF">AABB31_02705</name>
</gene>
<dbReference type="EMBL" id="CP151767">
    <property type="protein sequence ID" value="WZU67885.1"/>
    <property type="molecule type" value="Genomic_DNA"/>
</dbReference>
<protein>
    <submittedName>
        <fullName evidence="2">DUF1800 domain-containing protein</fullName>
    </submittedName>
</protein>
<dbReference type="RefSeq" id="WP_342077179.1">
    <property type="nucleotide sequence ID" value="NZ_CP151767.2"/>
</dbReference>
<dbReference type="Proteomes" id="UP001470809">
    <property type="component" value="Chromosome"/>
</dbReference>
<dbReference type="AlphaFoldDB" id="A0AAN0MAW7"/>
<name>A0AAN0MAW7_9RHOB</name>
<organism evidence="2 3">
    <name type="scientific">Yoonia rhodophyticola</name>
    <dbReference type="NCBI Taxonomy" id="3137370"/>
    <lineage>
        <taxon>Bacteria</taxon>
        <taxon>Pseudomonadati</taxon>
        <taxon>Pseudomonadota</taxon>
        <taxon>Alphaproteobacteria</taxon>
        <taxon>Rhodobacterales</taxon>
        <taxon>Paracoccaceae</taxon>
        <taxon>Yoonia</taxon>
    </lineage>
</organism>
<keyword evidence="1" id="KW-0732">Signal</keyword>
<sequence>MSILHQKILLIGAAFCLMHTPAFAGPEAMTAEEARHLIARTGFGAAPHEIAAMTGKSYRDGIAEIMAGLRSTAHTPMPAWADHWDYPAEQIWTLGQTPAELFYARRWSEMEELSGWWIAEMVATPSPLTERLVLFWTDHFANSFDDHENAQWLVRQNRFLRRNAGGNFADLAHGALNDPAILEYLDNVSNFADAPNENLGREFLELFTLGEGRGYTQDDVRAAALMLTGLTIAEIGAPVAFLDPEVHDDGPKTIFGTQGRFGADDLVRLTLAHPEFGPYIVEKLWRHFISDTPDPAEIARLAELWKAEDLDLAPLLTALFETDAFWDPANRGRLVKSPIELLVGTSRSLGLARPDGREFAWISSELGQALFLPPNVGGWPEGVAWINDATAAGRAAALAYLLSGAEIDAAASMAPMMTSPDTPTDATVGANDLRVGQVFTTYVEERDPGEGFGGLFTLYDVGFDGHTWRSITFWLEYMEDEEFTGLYIFTGDCGSGCLISLPDDPDDPGWVTFEPWADFLAESPALTQADQALLSALGAHLPAIIAATEHQSPFTDDTYADTAAFAPFQEAANIFATQSAAHIGTHDGAFVQALSHPEVLGIPGRAMSINMDEVDDYLEADDARRGVAAIPAVTYATARDWIDALDGAGPESTRAAEALLAVARPAQGQRDALIASDPEALLRRLIMSPAYQLK</sequence>
<keyword evidence="3" id="KW-1185">Reference proteome</keyword>
<evidence type="ECO:0000256" key="1">
    <source>
        <dbReference type="SAM" id="SignalP"/>
    </source>
</evidence>